<dbReference type="AlphaFoldDB" id="A0A6M4GEJ7"/>
<evidence type="ECO:0000313" key="1">
    <source>
        <dbReference type="EMBL" id="QJR05386.1"/>
    </source>
</evidence>
<evidence type="ECO:0000313" key="2">
    <source>
        <dbReference type="Proteomes" id="UP000502611"/>
    </source>
</evidence>
<sequence length="166" mass="18709">MRLIDELAAKRLYYHRPLPTLPDILLIDIPLRFSGGGLALGRYYPVILESLAEVHEFEAYLCEPRMTLVAPALLDRRPSGLRTSDIIFARYEPQIPDWPWLLICFWPQSYTDMVPPSADTFARGSYTIDAYATEGELTDAELKLLATLGPDQARIVRSVATRLGNA</sequence>
<dbReference type="Proteomes" id="UP000502611">
    <property type="component" value="Chromosome"/>
</dbReference>
<dbReference type="EMBL" id="CP053021">
    <property type="protein sequence ID" value="QJR05386.1"/>
    <property type="molecule type" value="Genomic_DNA"/>
</dbReference>
<reference evidence="1 2" key="1">
    <citation type="submission" date="2020-04" db="EMBL/GenBank/DDBJ databases">
        <title>The Whole Genome Analysis of High salt-tolerant Sphingobium yanoikuyae YC-XJ2 with Aryl organophosphorus flame retardants (aryl-OPFRs)-degrading capacity and characteristics of Related phosphotriesterase.</title>
        <authorList>
            <person name="Li X."/>
        </authorList>
    </citation>
    <scope>NUCLEOTIDE SEQUENCE [LARGE SCALE GENOMIC DNA]</scope>
    <source>
        <strain evidence="1 2">YC-XJ2</strain>
    </source>
</reference>
<accession>A0A6M4GEJ7</accession>
<gene>
    <name evidence="1" type="ORF">HH800_11490</name>
</gene>
<proteinExistence type="predicted"/>
<organism evidence="1 2">
    <name type="scientific">Sphingobium yanoikuyae</name>
    <name type="common">Sphingomonas yanoikuyae</name>
    <dbReference type="NCBI Taxonomy" id="13690"/>
    <lineage>
        <taxon>Bacteria</taxon>
        <taxon>Pseudomonadati</taxon>
        <taxon>Pseudomonadota</taxon>
        <taxon>Alphaproteobacteria</taxon>
        <taxon>Sphingomonadales</taxon>
        <taxon>Sphingomonadaceae</taxon>
        <taxon>Sphingobium</taxon>
    </lineage>
</organism>
<name>A0A6M4GEJ7_SPHYA</name>
<protein>
    <submittedName>
        <fullName evidence="1">Uncharacterized protein</fullName>
    </submittedName>
</protein>